<keyword evidence="5 13" id="KW-0418">Kinase</keyword>
<feature type="domain" description="Galactokinase N-terminal" evidence="12">
    <location>
        <begin position="5"/>
        <end position="42"/>
    </location>
</feature>
<sequence>MTDQAIASAPGKLMLLGEHAVVYGSPCLVASINKRITVFIKRLTVNKLHLSLPDLKFDKKFNLRDLYIHSSPHQAVFVISAVSHFFHYFRKQSGLSIKTKSDFLPQLGLGSSSAVTVATLKALSRIFAKTISHENLFNLAFQSVKAVQKKISGFDLAAAVYGGIIYYQLNKSVLNLPKKNIPLLIVYSGIKADTEKMVNMVYQSKKINPLKVNRLFAAISQLVDKAKIAYKEDNWPLLGDLFNQNQKILTELGVSTAKLNLLAKTAVSSGAYGAKLSGAGGGDCLIVLYKVERRAQIIDAIKKNGGSLLDVFPETQGVKLL</sequence>
<keyword evidence="2" id="KW-0444">Lipid biosynthesis</keyword>
<dbReference type="InterPro" id="IPR019539">
    <property type="entry name" value="GalKase_N"/>
</dbReference>
<feature type="domain" description="GHMP kinase N-terminal" evidence="10">
    <location>
        <begin position="78"/>
        <end position="163"/>
    </location>
</feature>
<keyword evidence="7" id="KW-0460">Magnesium</keyword>
<dbReference type="Gene3D" id="3.30.70.890">
    <property type="entry name" value="GHMP kinase, C-terminal domain"/>
    <property type="match status" value="1"/>
</dbReference>
<dbReference type="InterPro" id="IPR006205">
    <property type="entry name" value="Mev_gal_kin"/>
</dbReference>
<evidence type="ECO:0000256" key="4">
    <source>
        <dbReference type="ARBA" id="ARBA00022741"/>
    </source>
</evidence>
<dbReference type="EMBL" id="MFJA01000011">
    <property type="protein sequence ID" value="OGG03909.1"/>
    <property type="molecule type" value="Genomic_DNA"/>
</dbReference>
<dbReference type="Pfam" id="PF08544">
    <property type="entry name" value="GHMP_kinases_C"/>
    <property type="match status" value="1"/>
</dbReference>
<name>A0A1F5YUR1_9BACT</name>
<accession>A0A1F5YUR1</accession>
<proteinExistence type="predicted"/>
<evidence type="ECO:0000259" key="12">
    <source>
        <dbReference type="Pfam" id="PF10509"/>
    </source>
</evidence>
<dbReference type="GO" id="GO:0019287">
    <property type="term" value="P:isopentenyl diphosphate biosynthetic process, mevalonate pathway"/>
    <property type="evidence" value="ECO:0007669"/>
    <property type="project" value="UniProtKB-UniPathway"/>
</dbReference>
<evidence type="ECO:0000256" key="5">
    <source>
        <dbReference type="ARBA" id="ARBA00022777"/>
    </source>
</evidence>
<evidence type="ECO:0000259" key="11">
    <source>
        <dbReference type="Pfam" id="PF08544"/>
    </source>
</evidence>
<dbReference type="Gene3D" id="3.30.230.10">
    <property type="match status" value="1"/>
</dbReference>
<dbReference type="Pfam" id="PF10509">
    <property type="entry name" value="GalKase_gal_bdg"/>
    <property type="match status" value="1"/>
</dbReference>
<keyword evidence="8" id="KW-0443">Lipid metabolism</keyword>
<dbReference type="InterPro" id="IPR006204">
    <property type="entry name" value="GHMP_kinase_N_dom"/>
</dbReference>
<keyword evidence="4" id="KW-0547">Nucleotide-binding</keyword>
<dbReference type="InterPro" id="IPR036554">
    <property type="entry name" value="GHMP_kinase_C_sf"/>
</dbReference>
<dbReference type="UniPathway" id="UPA00057">
    <property type="reaction ID" value="UER00098"/>
</dbReference>
<protein>
    <submittedName>
        <fullName evidence="13">Mevalonate kinase</fullName>
    </submittedName>
</protein>
<comment type="caution">
    <text evidence="13">The sequence shown here is derived from an EMBL/GenBank/DDBJ whole genome shotgun (WGS) entry which is preliminary data.</text>
</comment>
<dbReference type="NCBIfam" id="TIGR00549">
    <property type="entry name" value="mevalon_kin"/>
    <property type="match status" value="1"/>
</dbReference>
<keyword evidence="6" id="KW-0067">ATP-binding</keyword>
<dbReference type="GO" id="GO:0005524">
    <property type="term" value="F:ATP binding"/>
    <property type="evidence" value="ECO:0007669"/>
    <property type="project" value="UniProtKB-KW"/>
</dbReference>
<dbReference type="InterPro" id="IPR014721">
    <property type="entry name" value="Ribsml_uS5_D2-typ_fold_subgr"/>
</dbReference>
<dbReference type="AlphaFoldDB" id="A0A1F5YUR1"/>
<organism evidence="13 14">
    <name type="scientific">Candidatus Gottesmanbacteria bacterium RBG_16_37_8</name>
    <dbReference type="NCBI Taxonomy" id="1798371"/>
    <lineage>
        <taxon>Bacteria</taxon>
        <taxon>Candidatus Gottesmaniibacteriota</taxon>
    </lineage>
</organism>
<evidence type="ECO:0000256" key="3">
    <source>
        <dbReference type="ARBA" id="ARBA00022679"/>
    </source>
</evidence>
<dbReference type="Proteomes" id="UP000176665">
    <property type="component" value="Unassembled WGS sequence"/>
</dbReference>
<dbReference type="PANTHER" id="PTHR43290:SF2">
    <property type="entry name" value="MEVALONATE KINASE"/>
    <property type="match status" value="1"/>
</dbReference>
<feature type="domain" description="GHMP kinase C-terminal" evidence="11">
    <location>
        <begin position="232"/>
        <end position="305"/>
    </location>
</feature>
<evidence type="ECO:0000256" key="7">
    <source>
        <dbReference type="ARBA" id="ARBA00022842"/>
    </source>
</evidence>
<comment type="pathway">
    <text evidence="9">Isoprenoid biosynthesis; isopentenyl diphosphate biosynthesis via mevalonate pathway; isopentenyl diphosphate from (R)-mevalonate: step 1/3.</text>
</comment>
<keyword evidence="3" id="KW-0808">Transferase</keyword>
<dbReference type="PRINTS" id="PR00959">
    <property type="entry name" value="MEVGALKINASE"/>
</dbReference>
<evidence type="ECO:0000256" key="9">
    <source>
        <dbReference type="ARBA" id="ARBA00029438"/>
    </source>
</evidence>
<evidence type="ECO:0000256" key="1">
    <source>
        <dbReference type="ARBA" id="ARBA00022490"/>
    </source>
</evidence>
<dbReference type="SUPFAM" id="SSF54211">
    <property type="entry name" value="Ribosomal protein S5 domain 2-like"/>
    <property type="match status" value="1"/>
</dbReference>
<evidence type="ECO:0000313" key="14">
    <source>
        <dbReference type="Proteomes" id="UP000176665"/>
    </source>
</evidence>
<dbReference type="GO" id="GO:0004496">
    <property type="term" value="F:mevalonate kinase activity"/>
    <property type="evidence" value="ECO:0007669"/>
    <property type="project" value="InterPro"/>
</dbReference>
<evidence type="ECO:0000256" key="6">
    <source>
        <dbReference type="ARBA" id="ARBA00022840"/>
    </source>
</evidence>
<dbReference type="STRING" id="1798371.A2W14_05570"/>
<reference evidence="13 14" key="1">
    <citation type="journal article" date="2016" name="Nat. Commun.">
        <title>Thousands of microbial genomes shed light on interconnected biogeochemical processes in an aquifer system.</title>
        <authorList>
            <person name="Anantharaman K."/>
            <person name="Brown C.T."/>
            <person name="Hug L.A."/>
            <person name="Sharon I."/>
            <person name="Castelle C.J."/>
            <person name="Probst A.J."/>
            <person name="Thomas B.C."/>
            <person name="Singh A."/>
            <person name="Wilkins M.J."/>
            <person name="Karaoz U."/>
            <person name="Brodie E.L."/>
            <person name="Williams K.H."/>
            <person name="Hubbard S.S."/>
            <person name="Banfield J.F."/>
        </authorList>
    </citation>
    <scope>NUCLEOTIDE SEQUENCE [LARGE SCALE GENOMIC DNA]</scope>
</reference>
<keyword evidence="1" id="KW-0963">Cytoplasm</keyword>
<dbReference type="PANTHER" id="PTHR43290">
    <property type="entry name" value="MEVALONATE KINASE"/>
    <property type="match status" value="1"/>
</dbReference>
<dbReference type="InterPro" id="IPR020568">
    <property type="entry name" value="Ribosomal_Su5_D2-typ_SF"/>
</dbReference>
<evidence type="ECO:0000313" key="13">
    <source>
        <dbReference type="EMBL" id="OGG03909.1"/>
    </source>
</evidence>
<evidence type="ECO:0000256" key="8">
    <source>
        <dbReference type="ARBA" id="ARBA00023098"/>
    </source>
</evidence>
<gene>
    <name evidence="13" type="ORF">A2W14_05570</name>
</gene>
<dbReference type="GO" id="GO:0005975">
    <property type="term" value="P:carbohydrate metabolic process"/>
    <property type="evidence" value="ECO:0007669"/>
    <property type="project" value="UniProtKB-ARBA"/>
</dbReference>
<evidence type="ECO:0000259" key="10">
    <source>
        <dbReference type="Pfam" id="PF00288"/>
    </source>
</evidence>
<dbReference type="GO" id="GO:0005829">
    <property type="term" value="C:cytosol"/>
    <property type="evidence" value="ECO:0007669"/>
    <property type="project" value="TreeGrafter"/>
</dbReference>
<dbReference type="Pfam" id="PF00288">
    <property type="entry name" value="GHMP_kinases_N"/>
    <property type="match status" value="1"/>
</dbReference>
<evidence type="ECO:0000256" key="2">
    <source>
        <dbReference type="ARBA" id="ARBA00022516"/>
    </source>
</evidence>
<dbReference type="SUPFAM" id="SSF55060">
    <property type="entry name" value="GHMP Kinase, C-terminal domain"/>
    <property type="match status" value="1"/>
</dbReference>
<dbReference type="InterPro" id="IPR013750">
    <property type="entry name" value="GHMP_kinase_C_dom"/>
</dbReference>